<evidence type="ECO:0000259" key="2">
    <source>
        <dbReference type="Pfam" id="PF22691"/>
    </source>
</evidence>
<dbReference type="PIRSF" id="PIRSF000429">
    <property type="entry name" value="Ac-CoA_Ac_transf"/>
    <property type="match status" value="1"/>
</dbReference>
<keyword evidence="3" id="KW-0808">Transferase</keyword>
<dbReference type="Pfam" id="PF00108">
    <property type="entry name" value="Thiolase_N"/>
    <property type="match status" value="1"/>
</dbReference>
<protein>
    <submittedName>
        <fullName evidence="3">Propanoyl-CoA C-acyltransferase</fullName>
        <ecNumber evidence="3">2.3.1.176</ecNumber>
    </submittedName>
</protein>
<feature type="domain" description="Thiolase N-terminal" evidence="1">
    <location>
        <begin position="14"/>
        <end position="228"/>
    </location>
</feature>
<evidence type="ECO:0000313" key="3">
    <source>
        <dbReference type="EMBL" id="SMB22752.1"/>
    </source>
</evidence>
<dbReference type="Proteomes" id="UP000242886">
    <property type="component" value="Chromosome SDENCHOL"/>
</dbReference>
<dbReference type="SUPFAM" id="SSF53901">
    <property type="entry name" value="Thiolase-like"/>
    <property type="match status" value="2"/>
</dbReference>
<dbReference type="Pfam" id="PF22691">
    <property type="entry name" value="Thiolase_C_1"/>
    <property type="match status" value="1"/>
</dbReference>
<organism evidence="3 4">
    <name type="scientific">Sterolibacterium denitrificans</name>
    <dbReference type="NCBI Taxonomy" id="157592"/>
    <lineage>
        <taxon>Bacteria</taxon>
        <taxon>Pseudomonadati</taxon>
        <taxon>Pseudomonadota</taxon>
        <taxon>Betaproteobacteria</taxon>
        <taxon>Nitrosomonadales</taxon>
        <taxon>Sterolibacteriaceae</taxon>
        <taxon>Sterolibacterium</taxon>
    </lineage>
</organism>
<dbReference type="InterPro" id="IPR016039">
    <property type="entry name" value="Thiolase-like"/>
</dbReference>
<dbReference type="Gene3D" id="3.40.47.10">
    <property type="match status" value="1"/>
</dbReference>
<feature type="domain" description="Thiolase C-terminal" evidence="2">
    <location>
        <begin position="272"/>
        <end position="396"/>
    </location>
</feature>
<dbReference type="CDD" id="cd00829">
    <property type="entry name" value="SCP-x_thiolase"/>
    <property type="match status" value="1"/>
</dbReference>
<dbReference type="InterPro" id="IPR020616">
    <property type="entry name" value="Thiolase_N"/>
</dbReference>
<proteinExistence type="predicted"/>
<evidence type="ECO:0000259" key="1">
    <source>
        <dbReference type="Pfam" id="PF00108"/>
    </source>
</evidence>
<gene>
    <name evidence="3" type="ORF">SDENCHOL_10682</name>
</gene>
<dbReference type="InterPro" id="IPR002155">
    <property type="entry name" value="Thiolase"/>
</dbReference>
<keyword evidence="4" id="KW-1185">Reference proteome</keyword>
<dbReference type="EC" id="2.3.1.176" evidence="3"/>
<dbReference type="GO" id="GO:0003988">
    <property type="term" value="F:acetyl-CoA C-acyltransferase activity"/>
    <property type="evidence" value="ECO:0007669"/>
    <property type="project" value="UniProtKB-ARBA"/>
</dbReference>
<reference evidence="3" key="1">
    <citation type="submission" date="2017-03" db="EMBL/GenBank/DDBJ databases">
        <authorList>
            <consortium name="AG Boll"/>
        </authorList>
    </citation>
    <scope>NUCLEOTIDE SEQUENCE [LARGE SCALE GENOMIC DNA]</scope>
    <source>
        <strain evidence="3">Chol</strain>
    </source>
</reference>
<name>A0A7Z7HPN3_9PROT</name>
<dbReference type="EMBL" id="LT837803">
    <property type="protein sequence ID" value="SMB22752.1"/>
    <property type="molecule type" value="Genomic_DNA"/>
</dbReference>
<dbReference type="AlphaFoldDB" id="A0A7Z7HPN3"/>
<dbReference type="RefSeq" id="WP_154716060.1">
    <property type="nucleotide sequence ID" value="NZ_LT837803.1"/>
</dbReference>
<dbReference type="InterPro" id="IPR055140">
    <property type="entry name" value="Thiolase_C_2"/>
</dbReference>
<sequence length="398" mass="42090">MQEVAVLGVGLHRFGKTGDDIVGTKSVTELCRVAVDQALKDAGVSWKQIQAVAAASSRFSGGKGWGLNGNDVVEDLGSTGIPVYNMSAGCAAGGNAFNVGYSLVAGGVYDMVLVVGGEVMPKGMIQTSGLEDPNDPEFLRQRCIGFPGPSFWATLARRRMADYGTTEEQYAKVTVKARKCSVGNPYARFQKEITLEDVLKSPYVSNPLRLFEICPVSNGAAAAVICSKEMAKKFTNNPPVWVASSAVATMTFDDALPRGLAGPVPTGHSYHTEAKAAVQKAFEKAGIGPKDISFTELQDNTCYYELAFPEEWGLCQPGEAEKLLEAGETMPTGKMPINPSGGFVSFGEATTAMGVFQIAELTWQLRGQSGARQVPNAKVGLAQTLGLGGNATAAILKR</sequence>
<dbReference type="PANTHER" id="PTHR42870">
    <property type="entry name" value="ACETYL-COA C-ACETYLTRANSFERASE"/>
    <property type="match status" value="1"/>
</dbReference>
<dbReference type="PANTHER" id="PTHR42870:SF1">
    <property type="entry name" value="NON-SPECIFIC LIPID-TRANSFER PROTEIN-LIKE 2"/>
    <property type="match status" value="1"/>
</dbReference>
<evidence type="ECO:0000313" key="4">
    <source>
        <dbReference type="Proteomes" id="UP000242886"/>
    </source>
</evidence>
<keyword evidence="3" id="KW-0012">Acyltransferase</keyword>
<accession>A0A7Z7HPN3</accession>